<name>A0A3M2M2I4_9ACTN</name>
<evidence type="ECO:0000313" key="2">
    <source>
        <dbReference type="Proteomes" id="UP000278673"/>
    </source>
</evidence>
<comment type="caution">
    <text evidence="1">The sequence shown here is derived from an EMBL/GenBank/DDBJ whole genome shotgun (WGS) entry which is preliminary data.</text>
</comment>
<gene>
    <name evidence="1" type="ORF">EBN88_11315</name>
</gene>
<dbReference type="EMBL" id="RFFJ01000047">
    <property type="protein sequence ID" value="RMI41318.1"/>
    <property type="molecule type" value="Genomic_DNA"/>
</dbReference>
<accession>A0A3M2M2I4</accession>
<evidence type="ECO:0000313" key="1">
    <source>
        <dbReference type="EMBL" id="RMI41318.1"/>
    </source>
</evidence>
<protein>
    <submittedName>
        <fullName evidence="1">Uncharacterized protein</fullName>
    </submittedName>
</protein>
<proteinExistence type="predicted"/>
<organism evidence="1 2">
    <name type="scientific">Streptomyces triticirhizae</name>
    <dbReference type="NCBI Taxonomy" id="2483353"/>
    <lineage>
        <taxon>Bacteria</taxon>
        <taxon>Bacillati</taxon>
        <taxon>Actinomycetota</taxon>
        <taxon>Actinomycetes</taxon>
        <taxon>Kitasatosporales</taxon>
        <taxon>Streptomycetaceae</taxon>
        <taxon>Streptomyces</taxon>
    </lineage>
</organism>
<reference evidence="1 2" key="1">
    <citation type="submission" date="2018-10" db="EMBL/GenBank/DDBJ databases">
        <title>Isolation, diversity and antifungal activity of actinobacteria from wheat.</title>
        <authorList>
            <person name="Han C."/>
        </authorList>
    </citation>
    <scope>NUCLEOTIDE SEQUENCE [LARGE SCALE GENOMIC DNA]</scope>
    <source>
        <strain evidence="1 2">NEAU-YY642</strain>
    </source>
</reference>
<dbReference type="Proteomes" id="UP000278673">
    <property type="component" value="Unassembled WGS sequence"/>
</dbReference>
<keyword evidence="2" id="KW-1185">Reference proteome</keyword>
<dbReference type="AlphaFoldDB" id="A0A3M2M2I4"/>
<dbReference type="RefSeq" id="WP_122183700.1">
    <property type="nucleotide sequence ID" value="NZ_RFFJ01000047.1"/>
</dbReference>
<sequence>MSAFNTLDTVLTCPHCENTRQTEVEFKFGLLDQLAYRLDDRLDWGEGGHRFPKERPPGGDYTGEGYAVCPVCGRDYWVDIVTRNDVLSEAIPNPDRPGYLPG</sequence>